<dbReference type="Proteomes" id="UP001302126">
    <property type="component" value="Unassembled WGS sequence"/>
</dbReference>
<reference evidence="1" key="2">
    <citation type="submission" date="2023-05" db="EMBL/GenBank/DDBJ databases">
        <authorList>
            <consortium name="Lawrence Berkeley National Laboratory"/>
            <person name="Steindorff A."/>
            <person name="Hensen N."/>
            <person name="Bonometti L."/>
            <person name="Westerberg I."/>
            <person name="Brannstrom I.O."/>
            <person name="Guillou S."/>
            <person name="Cros-Aarteil S."/>
            <person name="Calhoun S."/>
            <person name="Haridas S."/>
            <person name="Kuo A."/>
            <person name="Mondo S."/>
            <person name="Pangilinan J."/>
            <person name="Riley R."/>
            <person name="Labutti K."/>
            <person name="Andreopoulos B."/>
            <person name="Lipzen A."/>
            <person name="Chen C."/>
            <person name="Yanf M."/>
            <person name="Daum C."/>
            <person name="Ng V."/>
            <person name="Clum A."/>
            <person name="Ohm R."/>
            <person name="Martin F."/>
            <person name="Silar P."/>
            <person name="Natvig D."/>
            <person name="Lalanne C."/>
            <person name="Gautier V."/>
            <person name="Ament-Velasquez S.L."/>
            <person name="Kruys A."/>
            <person name="Hutchinson M.I."/>
            <person name="Powell A.J."/>
            <person name="Barry K."/>
            <person name="Miller A.N."/>
            <person name="Grigoriev I.V."/>
            <person name="Debuchy R."/>
            <person name="Gladieux P."/>
            <person name="Thoren M.H."/>
            <person name="Johannesson H."/>
        </authorList>
    </citation>
    <scope>NUCLEOTIDE SEQUENCE</scope>
    <source>
        <strain evidence="1">PSN309</strain>
    </source>
</reference>
<accession>A0AAN6WTX3</accession>
<sequence length="140" mass="15465">MSGLEIAAAVTTIVSGFRSGIQLFRDWREKKKSRKAVEESVDVESSLDKSGSVVQKEHEEDFRRLGQQFAIGDDIGRLSLQSYVITLQQSVIAVLGSALDGKPIDVHLAQLLSVKHSFRLMVDLATSISPLRASLRITRQ</sequence>
<organism evidence="1 2">
    <name type="scientific">Podospora australis</name>
    <dbReference type="NCBI Taxonomy" id="1536484"/>
    <lineage>
        <taxon>Eukaryota</taxon>
        <taxon>Fungi</taxon>
        <taxon>Dikarya</taxon>
        <taxon>Ascomycota</taxon>
        <taxon>Pezizomycotina</taxon>
        <taxon>Sordariomycetes</taxon>
        <taxon>Sordariomycetidae</taxon>
        <taxon>Sordariales</taxon>
        <taxon>Podosporaceae</taxon>
        <taxon>Podospora</taxon>
    </lineage>
</organism>
<dbReference type="PANTHER" id="PTHR42354">
    <property type="entry name" value="C2H2-TYPE DOMAIN-CONTAINING PROTEIN"/>
    <property type="match status" value="1"/>
</dbReference>
<protein>
    <submittedName>
        <fullName evidence="1">Uncharacterized protein</fullName>
    </submittedName>
</protein>
<keyword evidence="2" id="KW-1185">Reference proteome</keyword>
<comment type="caution">
    <text evidence="1">The sequence shown here is derived from an EMBL/GenBank/DDBJ whole genome shotgun (WGS) entry which is preliminary data.</text>
</comment>
<evidence type="ECO:0000313" key="1">
    <source>
        <dbReference type="EMBL" id="KAK4188104.1"/>
    </source>
</evidence>
<dbReference type="PANTHER" id="PTHR42354:SF1">
    <property type="entry name" value="C2H2-TYPE DOMAIN-CONTAINING PROTEIN"/>
    <property type="match status" value="1"/>
</dbReference>
<evidence type="ECO:0000313" key="2">
    <source>
        <dbReference type="Proteomes" id="UP001302126"/>
    </source>
</evidence>
<proteinExistence type="predicted"/>
<reference evidence="1" key="1">
    <citation type="journal article" date="2023" name="Mol. Phylogenet. Evol.">
        <title>Genome-scale phylogeny and comparative genomics of the fungal order Sordariales.</title>
        <authorList>
            <person name="Hensen N."/>
            <person name="Bonometti L."/>
            <person name="Westerberg I."/>
            <person name="Brannstrom I.O."/>
            <person name="Guillou S."/>
            <person name="Cros-Aarteil S."/>
            <person name="Calhoun S."/>
            <person name="Haridas S."/>
            <person name="Kuo A."/>
            <person name="Mondo S."/>
            <person name="Pangilinan J."/>
            <person name="Riley R."/>
            <person name="LaButti K."/>
            <person name="Andreopoulos B."/>
            <person name="Lipzen A."/>
            <person name="Chen C."/>
            <person name="Yan M."/>
            <person name="Daum C."/>
            <person name="Ng V."/>
            <person name="Clum A."/>
            <person name="Steindorff A."/>
            <person name="Ohm R.A."/>
            <person name="Martin F."/>
            <person name="Silar P."/>
            <person name="Natvig D.O."/>
            <person name="Lalanne C."/>
            <person name="Gautier V."/>
            <person name="Ament-Velasquez S.L."/>
            <person name="Kruys A."/>
            <person name="Hutchinson M.I."/>
            <person name="Powell A.J."/>
            <person name="Barry K."/>
            <person name="Miller A.N."/>
            <person name="Grigoriev I.V."/>
            <person name="Debuchy R."/>
            <person name="Gladieux P."/>
            <person name="Hiltunen Thoren M."/>
            <person name="Johannesson H."/>
        </authorList>
    </citation>
    <scope>NUCLEOTIDE SEQUENCE</scope>
    <source>
        <strain evidence="1">PSN309</strain>
    </source>
</reference>
<name>A0AAN6WTX3_9PEZI</name>
<dbReference type="AlphaFoldDB" id="A0AAN6WTX3"/>
<gene>
    <name evidence="1" type="ORF">QBC35DRAFT_211136</name>
</gene>
<dbReference type="EMBL" id="MU864392">
    <property type="protein sequence ID" value="KAK4188104.1"/>
    <property type="molecule type" value="Genomic_DNA"/>
</dbReference>